<dbReference type="STRING" id="1081103.A0A0B2X139"/>
<evidence type="ECO:0000256" key="1">
    <source>
        <dbReference type="SAM" id="MobiDB-lite"/>
    </source>
</evidence>
<keyword evidence="2" id="KW-0472">Membrane</keyword>
<dbReference type="GeneID" id="63737530"/>
<gene>
    <name evidence="3" type="ORF">MAM_03075</name>
</gene>
<dbReference type="Proteomes" id="UP000030816">
    <property type="component" value="Unassembled WGS sequence"/>
</dbReference>
<dbReference type="EMBL" id="AZHE01000005">
    <property type="protein sequence ID" value="KHN99377.1"/>
    <property type="molecule type" value="Genomic_DNA"/>
</dbReference>
<sequence length="336" mass="35957">MRSSAGTALSATFLIATAWAAMNFNSLSAVLRADDVQERPFLDVLNTAAKPLLVRRRRSGVNADKGNPETIKGSSDGKFNMTAWSTETNDACVAVLKKLPRSTNPSGNCVCYNLPTLDAVSGVFEAELRLYRVSEPRDAFANISRKNTTVGVSYQGASVSPVSSSEVMGKGKVNNETRIVTPREIAGGPSLIQTYLFVGQIDKAKMAENMSIAALQAVVIPTFTLTGTNSSGGSVQATISMNEALFLRGVFSKSVVMSDFSAAQAAVTTQLNLLHNGTIAFILPGTQIMIFPIGAIITAAWLVLGLVAYGWGTYERMSYAEDYKRKQARMRAASTI</sequence>
<feature type="region of interest" description="Disordered" evidence="1">
    <location>
        <begin position="59"/>
        <end position="78"/>
    </location>
</feature>
<keyword evidence="2" id="KW-0812">Transmembrane</keyword>
<dbReference type="OrthoDB" id="2596908at2759"/>
<dbReference type="AlphaFoldDB" id="A0A0B2X139"/>
<dbReference type="RefSeq" id="XP_040680443.1">
    <property type="nucleotide sequence ID" value="XM_040821874.1"/>
</dbReference>
<feature type="transmembrane region" description="Helical" evidence="2">
    <location>
        <begin position="289"/>
        <end position="311"/>
    </location>
</feature>
<evidence type="ECO:0000256" key="2">
    <source>
        <dbReference type="SAM" id="Phobius"/>
    </source>
</evidence>
<reference evidence="3 4" key="1">
    <citation type="journal article" date="2014" name="Proc. Natl. Acad. Sci. U.S.A.">
        <title>Trajectory and genomic determinants of fungal-pathogen speciation and host adaptation.</title>
        <authorList>
            <person name="Hu X."/>
            <person name="Xiao G."/>
            <person name="Zheng P."/>
            <person name="Shang Y."/>
            <person name="Su Y."/>
            <person name="Zhang X."/>
            <person name="Liu X."/>
            <person name="Zhan S."/>
            <person name="St Leger R.J."/>
            <person name="Wang C."/>
        </authorList>
    </citation>
    <scope>NUCLEOTIDE SEQUENCE [LARGE SCALE GENOMIC DNA]</scope>
    <source>
        <strain evidence="3 4">ARSEF 1941</strain>
    </source>
</reference>
<keyword evidence="2" id="KW-1133">Transmembrane helix</keyword>
<comment type="caution">
    <text evidence="3">The sequence shown here is derived from an EMBL/GenBank/DDBJ whole genome shotgun (WGS) entry which is preliminary data.</text>
</comment>
<accession>A0A0B2X139</accession>
<evidence type="ECO:0000313" key="3">
    <source>
        <dbReference type="EMBL" id="KHN99377.1"/>
    </source>
</evidence>
<proteinExistence type="predicted"/>
<evidence type="ECO:0000313" key="4">
    <source>
        <dbReference type="Proteomes" id="UP000030816"/>
    </source>
</evidence>
<organism evidence="3 4">
    <name type="scientific">Metarhizium album (strain ARSEF 1941)</name>
    <dbReference type="NCBI Taxonomy" id="1081103"/>
    <lineage>
        <taxon>Eukaryota</taxon>
        <taxon>Fungi</taxon>
        <taxon>Dikarya</taxon>
        <taxon>Ascomycota</taxon>
        <taxon>Pezizomycotina</taxon>
        <taxon>Sordariomycetes</taxon>
        <taxon>Hypocreomycetidae</taxon>
        <taxon>Hypocreales</taxon>
        <taxon>Clavicipitaceae</taxon>
        <taxon>Metarhizium</taxon>
    </lineage>
</organism>
<protein>
    <submittedName>
        <fullName evidence="3">Uncharacterized protein</fullName>
    </submittedName>
</protein>
<dbReference type="HOGENOM" id="CLU_050091_0_0_1"/>
<keyword evidence="4" id="KW-1185">Reference proteome</keyword>
<name>A0A0B2X139_METAS</name>